<dbReference type="Gene3D" id="3.30.70.60">
    <property type="match status" value="1"/>
</dbReference>
<evidence type="ECO:0000313" key="4">
    <source>
        <dbReference type="Proteomes" id="UP000034508"/>
    </source>
</evidence>
<gene>
    <name evidence="3" type="ORF">US31_C0006G0039</name>
</gene>
<dbReference type="AlphaFoldDB" id="A0A0G0FGV2"/>
<evidence type="ECO:0000256" key="1">
    <source>
        <dbReference type="SAM" id="MobiDB-lite"/>
    </source>
</evidence>
<evidence type="ECO:0000313" key="3">
    <source>
        <dbReference type="EMBL" id="KKQ18308.1"/>
    </source>
</evidence>
<organism evidence="3 4">
    <name type="scientific">Berkelbacteria bacterium GW2011_GWA1_36_9</name>
    <dbReference type="NCBI Taxonomy" id="1618331"/>
    <lineage>
        <taxon>Bacteria</taxon>
        <taxon>Candidatus Berkelbacteria</taxon>
    </lineage>
</organism>
<accession>A0A0G0FGV2</accession>
<dbReference type="Proteomes" id="UP000034508">
    <property type="component" value="Unassembled WGS sequence"/>
</dbReference>
<sequence>MKNKPILIIAITFFVILGIVIFLIRPVVSSILVSWRDLNQTKENLKKVEEKKQVLEALKSNQDLTKVADIAEQYIPKEEASGQLIIELTAMAQGNNLKVEQTSIEKSKDTPKDTTTDTTTSPTPATSSTPAVSQIKTVDFTENLNGSYVDFINFLKALETSSRLILINNISIQAKTEAGKAPSFNFQLAGSAYYKSKVDLEQNLANIKITEETLNKFLDLKSYGQPINLPGESGFGRTNPFETY</sequence>
<keyword evidence="2" id="KW-1133">Transmembrane helix</keyword>
<feature type="region of interest" description="Disordered" evidence="1">
    <location>
        <begin position="100"/>
        <end position="131"/>
    </location>
</feature>
<name>A0A0G0FGV2_9BACT</name>
<dbReference type="InterPro" id="IPR014717">
    <property type="entry name" value="Transl_elong_EF1B/ribsomal_bS6"/>
</dbReference>
<reference evidence="3 4" key="1">
    <citation type="journal article" date="2015" name="Nature">
        <title>rRNA introns, odd ribosomes, and small enigmatic genomes across a large radiation of phyla.</title>
        <authorList>
            <person name="Brown C.T."/>
            <person name="Hug L.A."/>
            <person name="Thomas B.C."/>
            <person name="Sharon I."/>
            <person name="Castelle C.J."/>
            <person name="Singh A."/>
            <person name="Wilkins M.J."/>
            <person name="Williams K.H."/>
            <person name="Banfield J.F."/>
        </authorList>
    </citation>
    <scope>NUCLEOTIDE SEQUENCE [LARGE SCALE GENOMIC DNA]</scope>
</reference>
<proteinExistence type="predicted"/>
<feature type="compositionally biased region" description="Low complexity" evidence="1">
    <location>
        <begin position="116"/>
        <end position="131"/>
    </location>
</feature>
<feature type="transmembrane region" description="Helical" evidence="2">
    <location>
        <begin position="6"/>
        <end position="28"/>
    </location>
</feature>
<feature type="compositionally biased region" description="Basic and acidic residues" evidence="1">
    <location>
        <begin position="103"/>
        <end position="115"/>
    </location>
</feature>
<evidence type="ECO:0000256" key="2">
    <source>
        <dbReference type="SAM" id="Phobius"/>
    </source>
</evidence>
<protein>
    <submittedName>
        <fullName evidence="3">Uncharacterized protein</fullName>
    </submittedName>
</protein>
<comment type="caution">
    <text evidence="3">The sequence shown here is derived from an EMBL/GenBank/DDBJ whole genome shotgun (WGS) entry which is preliminary data.</text>
</comment>
<dbReference type="EMBL" id="LBSM01000006">
    <property type="protein sequence ID" value="KKQ18308.1"/>
    <property type="molecule type" value="Genomic_DNA"/>
</dbReference>
<keyword evidence="2" id="KW-0472">Membrane</keyword>
<keyword evidence="2" id="KW-0812">Transmembrane</keyword>